<gene>
    <name evidence="1" type="ORF">RHMOL_Rhmol02G0044900</name>
</gene>
<name>A0ACC0PPP3_RHOML</name>
<reference evidence="1" key="1">
    <citation type="submission" date="2022-02" db="EMBL/GenBank/DDBJ databases">
        <title>Plant Genome Project.</title>
        <authorList>
            <person name="Zhang R.-G."/>
        </authorList>
    </citation>
    <scope>NUCLEOTIDE SEQUENCE</scope>
    <source>
        <strain evidence="1">AT1</strain>
    </source>
</reference>
<accession>A0ACC0PPP3</accession>
<dbReference type="EMBL" id="CM046389">
    <property type="protein sequence ID" value="KAI8566483.1"/>
    <property type="molecule type" value="Genomic_DNA"/>
</dbReference>
<proteinExistence type="predicted"/>
<comment type="caution">
    <text evidence="1">The sequence shown here is derived from an EMBL/GenBank/DDBJ whole genome shotgun (WGS) entry which is preliminary data.</text>
</comment>
<evidence type="ECO:0000313" key="2">
    <source>
        <dbReference type="Proteomes" id="UP001062846"/>
    </source>
</evidence>
<evidence type="ECO:0000313" key="1">
    <source>
        <dbReference type="EMBL" id="KAI8566483.1"/>
    </source>
</evidence>
<sequence length="275" mass="30354">MATPSHGGDSDKAIPKSLPPPSVMESCASLQQEDIVDQSPCSASDSAYLQQLLEHWLQQEEIVDQSRCSASDLALLQQELPYGNRYDASDMSRPTDFTGETSFNCATWSGATRHNESYATTLGYDEVEEVGTRSEGRGEGEMEGGHLNSAGCFKKGKRKVRSPRGERGNKKRTGARIEISLDDILPVEQMRLQEAARHLKVSASTLKRVCREHGIHRWPPRMGKDCINQSGPSESLLTVDQEGIAQQRPDTPRSDTPRMVMEKGRGNNSSGFVFL</sequence>
<protein>
    <submittedName>
        <fullName evidence="1">Uncharacterized protein</fullName>
    </submittedName>
</protein>
<keyword evidence="2" id="KW-1185">Reference proteome</keyword>
<organism evidence="1 2">
    <name type="scientific">Rhododendron molle</name>
    <name type="common">Chinese azalea</name>
    <name type="synonym">Azalea mollis</name>
    <dbReference type="NCBI Taxonomy" id="49168"/>
    <lineage>
        <taxon>Eukaryota</taxon>
        <taxon>Viridiplantae</taxon>
        <taxon>Streptophyta</taxon>
        <taxon>Embryophyta</taxon>
        <taxon>Tracheophyta</taxon>
        <taxon>Spermatophyta</taxon>
        <taxon>Magnoliopsida</taxon>
        <taxon>eudicotyledons</taxon>
        <taxon>Gunneridae</taxon>
        <taxon>Pentapetalae</taxon>
        <taxon>asterids</taxon>
        <taxon>Ericales</taxon>
        <taxon>Ericaceae</taxon>
        <taxon>Ericoideae</taxon>
        <taxon>Rhodoreae</taxon>
        <taxon>Rhododendron</taxon>
    </lineage>
</organism>
<dbReference type="Proteomes" id="UP001062846">
    <property type="component" value="Chromosome 2"/>
</dbReference>